<keyword evidence="1" id="KW-1133">Transmembrane helix</keyword>
<feature type="transmembrane region" description="Helical" evidence="1">
    <location>
        <begin position="27"/>
        <end position="45"/>
    </location>
</feature>
<dbReference type="HOGENOM" id="CLU_074054_0_0_9"/>
<protein>
    <submittedName>
        <fullName evidence="2">TraX family protein</fullName>
    </submittedName>
</protein>
<keyword evidence="1" id="KW-0812">Transmembrane</keyword>
<dbReference type="RefSeq" id="WP_013657527.1">
    <property type="nucleotide sequence ID" value="NC_015275.1"/>
</dbReference>
<evidence type="ECO:0000313" key="3">
    <source>
        <dbReference type="Proteomes" id="UP000008467"/>
    </source>
</evidence>
<feature type="transmembrane region" description="Helical" evidence="1">
    <location>
        <begin position="57"/>
        <end position="74"/>
    </location>
</feature>
<gene>
    <name evidence="2" type="ordered locus">Clole_2528</name>
</gene>
<feature type="transmembrane region" description="Helical" evidence="1">
    <location>
        <begin position="110"/>
        <end position="141"/>
    </location>
</feature>
<keyword evidence="3" id="KW-1185">Reference proteome</keyword>
<dbReference type="STRING" id="642492.Clole_2528"/>
<dbReference type="AlphaFoldDB" id="F2JHJ5"/>
<dbReference type="InterPro" id="IPR008875">
    <property type="entry name" value="TraX"/>
</dbReference>
<feature type="transmembrane region" description="Helical" evidence="1">
    <location>
        <begin position="153"/>
        <end position="186"/>
    </location>
</feature>
<dbReference type="EMBL" id="CP002582">
    <property type="protein sequence ID" value="ADZ84234.1"/>
    <property type="molecule type" value="Genomic_DNA"/>
</dbReference>
<keyword evidence="1" id="KW-0472">Membrane</keyword>
<proteinExistence type="predicted"/>
<dbReference type="Proteomes" id="UP000008467">
    <property type="component" value="Chromosome"/>
</dbReference>
<feature type="transmembrane region" description="Helical" evidence="1">
    <location>
        <begin position="80"/>
        <end position="98"/>
    </location>
</feature>
<feature type="transmembrane region" description="Helical" evidence="1">
    <location>
        <begin position="198"/>
        <end position="217"/>
    </location>
</feature>
<sequence>MKIIAAIFMLMDHIGMLFYPTQPLWRALGRLAMPLFAYGVASGFWHTSSLKNYMKRMTVFAIISQLPFLWMFQVAYGRAFGLNIGFTFLIALGCLWLLKSTEQQSETVKIGNYIMIGLLLILAEGLACDYGMYGVAVVILFYEYSFKKENQLVAYILFSLLTLLDSLIYNSPLQIYAVLSIVFIILLKNKRLSGLRYFFYLFYPLHMFVLVFIKLLFF</sequence>
<reference evidence="2 3" key="1">
    <citation type="journal article" date="2011" name="J. Bacteriol.">
        <title>Complete genome sequence of the cellulose-degrading bacterium Cellulosilyticum lentocellum.</title>
        <authorList>
            <consortium name="US DOE Joint Genome Institute"/>
            <person name="Miller D.A."/>
            <person name="Suen G."/>
            <person name="Bruce D."/>
            <person name="Copeland A."/>
            <person name="Cheng J.F."/>
            <person name="Detter C."/>
            <person name="Goodwin L.A."/>
            <person name="Han C.S."/>
            <person name="Hauser L.J."/>
            <person name="Land M.L."/>
            <person name="Lapidus A."/>
            <person name="Lucas S."/>
            <person name="Meincke L."/>
            <person name="Pitluck S."/>
            <person name="Tapia R."/>
            <person name="Teshima H."/>
            <person name="Woyke T."/>
            <person name="Fox B.G."/>
            <person name="Angert E.R."/>
            <person name="Currie C.R."/>
        </authorList>
    </citation>
    <scope>NUCLEOTIDE SEQUENCE [LARGE SCALE GENOMIC DNA]</scope>
    <source>
        <strain evidence="3">ATCC 49066 / DSM 5427 / NCIMB 11756 / RHM5</strain>
    </source>
</reference>
<name>F2JHJ5_CELLD</name>
<dbReference type="Pfam" id="PF05857">
    <property type="entry name" value="TraX"/>
    <property type="match status" value="1"/>
</dbReference>
<dbReference type="KEGG" id="cle:Clole_2528"/>
<evidence type="ECO:0000313" key="2">
    <source>
        <dbReference type="EMBL" id="ADZ84234.1"/>
    </source>
</evidence>
<organism evidence="2 3">
    <name type="scientific">Cellulosilyticum lentocellum (strain ATCC 49066 / DSM 5427 / NCIMB 11756 / RHM5)</name>
    <name type="common">Clostridium lentocellum</name>
    <dbReference type="NCBI Taxonomy" id="642492"/>
    <lineage>
        <taxon>Bacteria</taxon>
        <taxon>Bacillati</taxon>
        <taxon>Bacillota</taxon>
        <taxon>Clostridia</taxon>
        <taxon>Lachnospirales</taxon>
        <taxon>Cellulosilyticaceae</taxon>
        <taxon>Cellulosilyticum</taxon>
    </lineage>
</organism>
<accession>F2JHJ5</accession>
<evidence type="ECO:0000256" key="1">
    <source>
        <dbReference type="SAM" id="Phobius"/>
    </source>
</evidence>
<dbReference type="eggNOG" id="ENOG50331KM">
    <property type="taxonomic scope" value="Bacteria"/>
</dbReference>